<organism evidence="1 2">
    <name type="scientific">Saltatorellus ferox</name>
    <dbReference type="NCBI Taxonomy" id="2528018"/>
    <lineage>
        <taxon>Bacteria</taxon>
        <taxon>Pseudomonadati</taxon>
        <taxon>Planctomycetota</taxon>
        <taxon>Planctomycetia</taxon>
        <taxon>Planctomycetia incertae sedis</taxon>
        <taxon>Saltatorellus</taxon>
    </lineage>
</organism>
<sequence length="47" mass="5049">MAALPVTWWTAPLQGVASMARAANHWFSRAVSHLPNGHSLPRKGTAP</sequence>
<dbReference type="AlphaFoldDB" id="A0A518F0M3"/>
<name>A0A518F0M3_9BACT</name>
<evidence type="ECO:0000313" key="2">
    <source>
        <dbReference type="Proteomes" id="UP000320390"/>
    </source>
</evidence>
<evidence type="ECO:0000313" key="1">
    <source>
        <dbReference type="EMBL" id="QDV09888.1"/>
    </source>
</evidence>
<accession>A0A518F0M3</accession>
<dbReference type="EMBL" id="CP036434">
    <property type="protein sequence ID" value="QDV09888.1"/>
    <property type="molecule type" value="Genomic_DNA"/>
</dbReference>
<protein>
    <submittedName>
        <fullName evidence="1">Uncharacterized protein</fullName>
    </submittedName>
</protein>
<reference evidence="1 2" key="1">
    <citation type="submission" date="2019-02" db="EMBL/GenBank/DDBJ databases">
        <title>Deep-cultivation of Planctomycetes and their phenomic and genomic characterization uncovers novel biology.</title>
        <authorList>
            <person name="Wiegand S."/>
            <person name="Jogler M."/>
            <person name="Boedeker C."/>
            <person name="Pinto D."/>
            <person name="Vollmers J."/>
            <person name="Rivas-Marin E."/>
            <person name="Kohn T."/>
            <person name="Peeters S.H."/>
            <person name="Heuer A."/>
            <person name="Rast P."/>
            <person name="Oberbeckmann S."/>
            <person name="Bunk B."/>
            <person name="Jeske O."/>
            <person name="Meyerdierks A."/>
            <person name="Storesund J.E."/>
            <person name="Kallscheuer N."/>
            <person name="Luecker S."/>
            <person name="Lage O.M."/>
            <person name="Pohl T."/>
            <person name="Merkel B.J."/>
            <person name="Hornburger P."/>
            <person name="Mueller R.-W."/>
            <person name="Bruemmer F."/>
            <person name="Labrenz M."/>
            <person name="Spormann A.M."/>
            <person name="Op den Camp H."/>
            <person name="Overmann J."/>
            <person name="Amann R."/>
            <person name="Jetten M.S.M."/>
            <person name="Mascher T."/>
            <person name="Medema M.H."/>
            <person name="Devos D.P."/>
            <person name="Kaster A.-K."/>
            <person name="Ovreas L."/>
            <person name="Rohde M."/>
            <person name="Galperin M.Y."/>
            <person name="Jogler C."/>
        </authorList>
    </citation>
    <scope>NUCLEOTIDE SEQUENCE [LARGE SCALE GENOMIC DNA]</scope>
    <source>
        <strain evidence="1 2">Poly30</strain>
    </source>
</reference>
<proteinExistence type="predicted"/>
<dbReference type="Proteomes" id="UP000320390">
    <property type="component" value="Chromosome"/>
</dbReference>
<gene>
    <name evidence="1" type="ORF">Poly30_54490</name>
</gene>
<keyword evidence="2" id="KW-1185">Reference proteome</keyword>